<keyword evidence="6 10" id="KW-1133">Transmembrane helix</keyword>
<evidence type="ECO:0000256" key="10">
    <source>
        <dbReference type="SAM" id="Phobius"/>
    </source>
</evidence>
<accession>A0A836G1B3</accession>
<keyword evidence="12" id="KW-1185">Reference proteome</keyword>
<organism evidence="11 12">
    <name type="scientific">Acromyrmex heyeri</name>
    <dbReference type="NCBI Taxonomy" id="230685"/>
    <lineage>
        <taxon>Eukaryota</taxon>
        <taxon>Metazoa</taxon>
        <taxon>Ecdysozoa</taxon>
        <taxon>Arthropoda</taxon>
        <taxon>Hexapoda</taxon>
        <taxon>Insecta</taxon>
        <taxon>Pterygota</taxon>
        <taxon>Neoptera</taxon>
        <taxon>Endopterygota</taxon>
        <taxon>Hymenoptera</taxon>
        <taxon>Apocrita</taxon>
        <taxon>Aculeata</taxon>
        <taxon>Formicoidea</taxon>
        <taxon>Formicidae</taxon>
        <taxon>Myrmicinae</taxon>
        <taxon>Acromyrmex</taxon>
    </lineage>
</organism>
<comment type="caution">
    <text evidence="11">The sequence shown here is derived from an EMBL/GenBank/DDBJ whole genome shotgun (WGS) entry which is preliminary data.</text>
</comment>
<proteinExistence type="inferred from homology"/>
<evidence type="ECO:0000313" key="11">
    <source>
        <dbReference type="EMBL" id="KAG5329005.1"/>
    </source>
</evidence>
<sequence>MPLFLVFLLRIMTELNRKPIDFVKGESELVSGFNVKYFRSQFALIFMAEYGIIIFRYLVVGMFTNLSILVW</sequence>
<evidence type="ECO:0000256" key="9">
    <source>
        <dbReference type="RuleBase" id="RU000471"/>
    </source>
</evidence>
<protein>
    <recommendedName>
        <fullName evidence="3">NADH-ubiquinone oxidoreductase chain 1</fullName>
    </recommendedName>
    <alternativeName>
        <fullName evidence="8">NADH dehydrogenase subunit 1</fullName>
    </alternativeName>
</protein>
<comment type="subcellular location">
    <subcellularLocation>
        <location evidence="1">Membrane</location>
        <topology evidence="1">Multi-pass membrane protein</topology>
    </subcellularLocation>
    <subcellularLocation>
        <location evidence="9">Mitochondrion inner membrane</location>
        <topology evidence="9">Multi-pass membrane protein</topology>
    </subcellularLocation>
</comment>
<dbReference type="OrthoDB" id="7700622at2759"/>
<evidence type="ECO:0000256" key="1">
    <source>
        <dbReference type="ARBA" id="ARBA00004141"/>
    </source>
</evidence>
<evidence type="ECO:0000256" key="7">
    <source>
        <dbReference type="ARBA" id="ARBA00023136"/>
    </source>
</evidence>
<dbReference type="InterPro" id="IPR001694">
    <property type="entry name" value="NADH_UbQ_OxRdtase_su1/FPO"/>
</dbReference>
<dbReference type="GO" id="GO:0009060">
    <property type="term" value="P:aerobic respiration"/>
    <property type="evidence" value="ECO:0007669"/>
    <property type="project" value="TreeGrafter"/>
</dbReference>
<evidence type="ECO:0000313" key="12">
    <source>
        <dbReference type="Proteomes" id="UP000670152"/>
    </source>
</evidence>
<reference evidence="11 12" key="1">
    <citation type="submission" date="2020-02" db="EMBL/GenBank/DDBJ databases">
        <title>Relaxed selection underlies rapid genomic changes in the transitions from sociality to social parasitism in ants.</title>
        <authorList>
            <person name="Bi X."/>
        </authorList>
    </citation>
    <scope>NUCLEOTIDE SEQUENCE [LARGE SCALE GENOMIC DNA]</scope>
    <source>
        <strain evidence="11">BGI-DK2014b</strain>
        <tissue evidence="11">Whole body</tissue>
    </source>
</reference>
<feature type="non-terminal residue" evidence="11">
    <location>
        <position position="71"/>
    </location>
</feature>
<keyword evidence="7 10" id="KW-0472">Membrane</keyword>
<dbReference type="AlphaFoldDB" id="A0A836G1B3"/>
<dbReference type="Pfam" id="PF00146">
    <property type="entry name" value="NADHdh"/>
    <property type="match status" value="1"/>
</dbReference>
<evidence type="ECO:0000256" key="4">
    <source>
        <dbReference type="ARBA" id="ARBA00022448"/>
    </source>
</evidence>
<keyword evidence="5 9" id="KW-0812">Transmembrane</keyword>
<dbReference type="PANTHER" id="PTHR11432:SF3">
    <property type="entry name" value="NADH-UBIQUINONE OXIDOREDUCTASE CHAIN 1"/>
    <property type="match status" value="1"/>
</dbReference>
<comment type="similarity">
    <text evidence="2 9">Belongs to the complex I subunit 1 family.</text>
</comment>
<evidence type="ECO:0000256" key="5">
    <source>
        <dbReference type="ARBA" id="ARBA00022692"/>
    </source>
</evidence>
<gene>
    <name evidence="11" type="primary">nd1_0</name>
    <name evidence="11" type="ORF">G6Z77_0011577</name>
</gene>
<dbReference type="GO" id="GO:0005743">
    <property type="term" value="C:mitochondrial inner membrane"/>
    <property type="evidence" value="ECO:0007669"/>
    <property type="project" value="UniProtKB-SubCell"/>
</dbReference>
<evidence type="ECO:0000256" key="6">
    <source>
        <dbReference type="ARBA" id="ARBA00022989"/>
    </source>
</evidence>
<evidence type="ECO:0000256" key="8">
    <source>
        <dbReference type="ARBA" id="ARBA00031024"/>
    </source>
</evidence>
<dbReference type="GO" id="GO:0003954">
    <property type="term" value="F:NADH dehydrogenase activity"/>
    <property type="evidence" value="ECO:0007669"/>
    <property type="project" value="TreeGrafter"/>
</dbReference>
<dbReference type="EMBL" id="JAANIB010006576">
    <property type="protein sequence ID" value="KAG5329005.1"/>
    <property type="molecule type" value="Genomic_DNA"/>
</dbReference>
<keyword evidence="9" id="KW-0520">NAD</keyword>
<feature type="non-terminal residue" evidence="11">
    <location>
        <position position="1"/>
    </location>
</feature>
<name>A0A836G1B3_9HYME</name>
<evidence type="ECO:0000256" key="2">
    <source>
        <dbReference type="ARBA" id="ARBA00010535"/>
    </source>
</evidence>
<dbReference type="Proteomes" id="UP000670152">
    <property type="component" value="Unassembled WGS sequence"/>
</dbReference>
<keyword evidence="4" id="KW-0813">Transport</keyword>
<dbReference type="PANTHER" id="PTHR11432">
    <property type="entry name" value="NADH DEHYDROGENASE SUBUNIT 1"/>
    <property type="match status" value="1"/>
</dbReference>
<feature type="transmembrane region" description="Helical" evidence="10">
    <location>
        <begin position="41"/>
        <end position="59"/>
    </location>
</feature>
<evidence type="ECO:0000256" key="3">
    <source>
        <dbReference type="ARBA" id="ARBA00021009"/>
    </source>
</evidence>